<protein>
    <submittedName>
        <fullName evidence="2">Uncharacterized protein</fullName>
    </submittedName>
</protein>
<proteinExistence type="predicted"/>
<sequence>MHYVIRLVSECYNSKWHIVYRRANVLHSRKPKREEKKKKVSNDAKRLLKAVMTFFRSAIDHQNKALIKAIRLSNTKRPAKTRSSRRAVEPDSRKHHQQSVTAVISDNQLPANY</sequence>
<accession>A0A1X0SG61</accession>
<gene>
    <name evidence="2" type="ORF">BCV71DRAFT_230701</name>
</gene>
<organism evidence="2 3">
    <name type="scientific">Rhizopus microsporus</name>
    <dbReference type="NCBI Taxonomy" id="58291"/>
    <lineage>
        <taxon>Eukaryota</taxon>
        <taxon>Fungi</taxon>
        <taxon>Fungi incertae sedis</taxon>
        <taxon>Mucoromycota</taxon>
        <taxon>Mucoromycotina</taxon>
        <taxon>Mucoromycetes</taxon>
        <taxon>Mucorales</taxon>
        <taxon>Mucorineae</taxon>
        <taxon>Rhizopodaceae</taxon>
        <taxon>Rhizopus</taxon>
    </lineage>
</organism>
<dbReference type="Proteomes" id="UP000242381">
    <property type="component" value="Unassembled WGS sequence"/>
</dbReference>
<evidence type="ECO:0000313" key="2">
    <source>
        <dbReference type="EMBL" id="ORE23314.1"/>
    </source>
</evidence>
<feature type="compositionally biased region" description="Polar residues" evidence="1">
    <location>
        <begin position="98"/>
        <end position="113"/>
    </location>
</feature>
<dbReference type="EMBL" id="KV921259">
    <property type="protein sequence ID" value="ORE23314.1"/>
    <property type="molecule type" value="Genomic_DNA"/>
</dbReference>
<feature type="region of interest" description="Disordered" evidence="1">
    <location>
        <begin position="71"/>
        <end position="113"/>
    </location>
</feature>
<evidence type="ECO:0000256" key="1">
    <source>
        <dbReference type="SAM" id="MobiDB-lite"/>
    </source>
</evidence>
<name>A0A1X0SG61_RHIZD</name>
<reference evidence="2 3" key="1">
    <citation type="journal article" date="2016" name="Proc. Natl. Acad. Sci. U.S.A.">
        <title>Lipid metabolic changes in an early divergent fungus govern the establishment of a mutualistic symbiosis with endobacteria.</title>
        <authorList>
            <person name="Lastovetsky O.A."/>
            <person name="Gaspar M.L."/>
            <person name="Mondo S.J."/>
            <person name="LaButti K.M."/>
            <person name="Sandor L."/>
            <person name="Grigoriev I.V."/>
            <person name="Henry S.A."/>
            <person name="Pawlowska T.E."/>
        </authorList>
    </citation>
    <scope>NUCLEOTIDE SEQUENCE [LARGE SCALE GENOMIC DNA]</scope>
    <source>
        <strain evidence="2 3">ATCC 11559</strain>
    </source>
</reference>
<dbReference type="AlphaFoldDB" id="A0A1X0SG61"/>
<evidence type="ECO:0000313" key="3">
    <source>
        <dbReference type="Proteomes" id="UP000242381"/>
    </source>
</evidence>